<feature type="transmembrane region" description="Helical" evidence="9">
    <location>
        <begin position="418"/>
        <end position="438"/>
    </location>
</feature>
<feature type="transmembrane region" description="Helical" evidence="9">
    <location>
        <begin position="144"/>
        <end position="165"/>
    </location>
</feature>
<dbReference type="NCBIfam" id="TIGR00835">
    <property type="entry name" value="agcS"/>
    <property type="match status" value="1"/>
</dbReference>
<dbReference type="PANTHER" id="PTHR30330">
    <property type="entry name" value="AGSS FAMILY TRANSPORTER, SODIUM-ALANINE"/>
    <property type="match status" value="1"/>
</dbReference>
<evidence type="ECO:0000256" key="5">
    <source>
        <dbReference type="ARBA" id="ARBA00022692"/>
    </source>
</evidence>
<evidence type="ECO:0000256" key="2">
    <source>
        <dbReference type="ARBA" id="ARBA00009261"/>
    </source>
</evidence>
<dbReference type="Pfam" id="PF01235">
    <property type="entry name" value="Na_Ala_symp"/>
    <property type="match status" value="1"/>
</dbReference>
<evidence type="ECO:0000256" key="1">
    <source>
        <dbReference type="ARBA" id="ARBA00004651"/>
    </source>
</evidence>
<keyword evidence="4 9" id="KW-1003">Cell membrane</keyword>
<evidence type="ECO:0000256" key="7">
    <source>
        <dbReference type="ARBA" id="ARBA00022989"/>
    </source>
</evidence>
<feature type="transmembrane region" description="Helical" evidence="9">
    <location>
        <begin position="349"/>
        <end position="372"/>
    </location>
</feature>
<organism evidence="10 11">
    <name type="scientific">Sedimentibacter saalensis</name>
    <dbReference type="NCBI Taxonomy" id="130788"/>
    <lineage>
        <taxon>Bacteria</taxon>
        <taxon>Bacillati</taxon>
        <taxon>Bacillota</taxon>
        <taxon>Tissierellia</taxon>
        <taxon>Sedimentibacter</taxon>
    </lineage>
</organism>
<comment type="subcellular location">
    <subcellularLocation>
        <location evidence="1 9">Cell membrane</location>
        <topology evidence="1 9">Multi-pass membrane protein</topology>
    </subcellularLocation>
</comment>
<dbReference type="PROSITE" id="PS00873">
    <property type="entry name" value="NA_ALANINE_SYMP"/>
    <property type="match status" value="1"/>
</dbReference>
<dbReference type="PRINTS" id="PR00175">
    <property type="entry name" value="NAALASMPORT"/>
</dbReference>
<feature type="transmembrane region" description="Helical" evidence="9">
    <location>
        <begin position="100"/>
        <end position="123"/>
    </location>
</feature>
<dbReference type="AlphaFoldDB" id="A0A562J5K2"/>
<evidence type="ECO:0000256" key="4">
    <source>
        <dbReference type="ARBA" id="ARBA00022475"/>
    </source>
</evidence>
<dbReference type="Proteomes" id="UP000315343">
    <property type="component" value="Unassembled WGS sequence"/>
</dbReference>
<evidence type="ECO:0000256" key="9">
    <source>
        <dbReference type="RuleBase" id="RU363064"/>
    </source>
</evidence>
<dbReference type="OrthoDB" id="9804874at2"/>
<protein>
    <submittedName>
        <fullName evidence="10">AGCS family alanine or glycine:cation symporter</fullName>
    </submittedName>
</protein>
<dbReference type="RefSeq" id="WP_145085144.1">
    <property type="nucleotide sequence ID" value="NZ_DAMBUX010000018.1"/>
</dbReference>
<dbReference type="InterPro" id="IPR001463">
    <property type="entry name" value="Na/Ala_symport"/>
</dbReference>
<dbReference type="FunFam" id="1.20.1740.10:FF:000004">
    <property type="entry name" value="Sodium:alanine symporter family protein"/>
    <property type="match status" value="1"/>
</dbReference>
<evidence type="ECO:0000313" key="11">
    <source>
        <dbReference type="Proteomes" id="UP000315343"/>
    </source>
</evidence>
<keyword evidence="6 9" id="KW-0769">Symport</keyword>
<keyword evidence="3 9" id="KW-0813">Transport</keyword>
<dbReference type="GO" id="GO:0005886">
    <property type="term" value="C:plasma membrane"/>
    <property type="evidence" value="ECO:0007669"/>
    <property type="project" value="UniProtKB-SubCell"/>
</dbReference>
<comment type="similarity">
    <text evidence="2 9">Belongs to the alanine or glycine:cation symporter (AGCS) (TC 2.A.25) family.</text>
</comment>
<dbReference type="PANTHER" id="PTHR30330:SF3">
    <property type="entry name" value="TRANSCRIPTIONAL REGULATOR, LRP FAMILY"/>
    <property type="match status" value="1"/>
</dbReference>
<evidence type="ECO:0000256" key="6">
    <source>
        <dbReference type="ARBA" id="ARBA00022847"/>
    </source>
</evidence>
<dbReference type="Gene3D" id="1.20.1740.10">
    <property type="entry name" value="Amino acid/polyamine transporter I"/>
    <property type="match status" value="1"/>
</dbReference>
<evidence type="ECO:0000256" key="3">
    <source>
        <dbReference type="ARBA" id="ARBA00022448"/>
    </source>
</evidence>
<name>A0A562J5K2_9FIRM</name>
<keyword evidence="8 9" id="KW-0472">Membrane</keyword>
<evidence type="ECO:0000313" key="10">
    <source>
        <dbReference type="EMBL" id="TWH78436.1"/>
    </source>
</evidence>
<gene>
    <name evidence="10" type="ORF">LY60_02895</name>
</gene>
<feature type="transmembrane region" description="Helical" evidence="9">
    <location>
        <begin position="241"/>
        <end position="263"/>
    </location>
</feature>
<evidence type="ECO:0000256" key="8">
    <source>
        <dbReference type="ARBA" id="ARBA00023136"/>
    </source>
</evidence>
<comment type="caution">
    <text evidence="10">The sequence shown here is derived from an EMBL/GenBank/DDBJ whole genome shotgun (WGS) entry which is preliminary data.</text>
</comment>
<dbReference type="EMBL" id="VLKH01000009">
    <property type="protein sequence ID" value="TWH78436.1"/>
    <property type="molecule type" value="Genomic_DNA"/>
</dbReference>
<sequence>METIMNINNTINGIVWGPPILVLIVGAGLFLSAKTGFFSIFKLGYILKNTLLKMFSKENKGEGEVTAFQAVATALAATVGTGNIAGVATAIAAGGPGAVFWMWLAAILGMTTKFAEVVLAVNFREKTEDGRFVGGPMYYITNGLGWKWLAVLFALFGAFAAFGIGNMVQSNSVAAALQSSFNLNPWVTGIVLAVVTALVIIGGIKRIGAFTEKLVPFMAAIYILGGLAIIVINAAKIPAAFALIFSSAFTGKAAVGGFAGATISQAIRFGIARGVFTNEAGLGSAPIAHAAATTDHPVRQGLWGVFEVFADTLVICSITALAIVTSGVWESGATGAALTTSAFEQAIPGGGYIVSIGIVLFAFSTIVGWEYYGERCAEYLFGPKANMIYRIIWIPFVLVGAIGGLEFVWSLADTLNGLMAIPNLIGVLALSGTVFKLTKEFFAKEKVSK</sequence>
<dbReference type="GO" id="GO:0005283">
    <property type="term" value="F:amino acid:sodium symporter activity"/>
    <property type="evidence" value="ECO:0007669"/>
    <property type="project" value="InterPro"/>
</dbReference>
<keyword evidence="5 9" id="KW-0812">Transmembrane</keyword>
<accession>A0A562J5K2</accession>
<feature type="transmembrane region" description="Helical" evidence="9">
    <location>
        <begin position="308"/>
        <end position="329"/>
    </location>
</feature>
<reference evidence="10 11" key="1">
    <citation type="submission" date="2019-07" db="EMBL/GenBank/DDBJ databases">
        <title>Genomic Encyclopedia of Type Strains, Phase I: the one thousand microbial genomes (KMG-I) project.</title>
        <authorList>
            <person name="Kyrpides N."/>
        </authorList>
    </citation>
    <scope>NUCLEOTIDE SEQUENCE [LARGE SCALE GENOMIC DNA]</scope>
    <source>
        <strain evidence="10 11">DSM 13558</strain>
    </source>
</reference>
<feature type="transmembrane region" description="Helical" evidence="9">
    <location>
        <begin position="20"/>
        <end position="47"/>
    </location>
</feature>
<keyword evidence="11" id="KW-1185">Reference proteome</keyword>
<keyword evidence="7 9" id="KW-1133">Transmembrane helix</keyword>
<feature type="transmembrane region" description="Helical" evidence="9">
    <location>
        <begin position="214"/>
        <end position="235"/>
    </location>
</feature>
<feature type="transmembrane region" description="Helical" evidence="9">
    <location>
        <begin position="392"/>
        <end position="412"/>
    </location>
</feature>
<proteinExistence type="inferred from homology"/>
<feature type="transmembrane region" description="Helical" evidence="9">
    <location>
        <begin position="185"/>
        <end position="202"/>
    </location>
</feature>